<dbReference type="InterPro" id="IPR036366">
    <property type="entry name" value="PGBDSf"/>
</dbReference>
<reference evidence="3 4" key="1">
    <citation type="journal article" date="2001" name="Proc. Natl. Acad. Sci. U.S.A.">
        <title>The complete sequence of the 1,683-kb pSymB megaplasmid from the N2-fixing endosymbiont Sinorhizobium meliloti.</title>
        <authorList>
            <person name="Finan T.M."/>
            <person name="Weidner S."/>
            <person name="Wong K."/>
            <person name="Buhrmester J."/>
            <person name="Chain P."/>
            <person name="Vorholter F.J."/>
            <person name="Hernandez-Lucas I."/>
            <person name="Becker A."/>
            <person name="Cowie A."/>
            <person name="Gouzy J."/>
            <person name="Golding B."/>
            <person name="Puhler A."/>
        </authorList>
    </citation>
    <scope>NUCLEOTIDE SEQUENCE [LARGE SCALE GENOMIC DNA]</scope>
    <source>
        <strain evidence="3 4">1021</strain>
        <plasmid evidence="4">Plasmid pSymB</plasmid>
    </source>
</reference>
<evidence type="ECO:0000256" key="1">
    <source>
        <dbReference type="SAM" id="MobiDB-lite"/>
    </source>
</evidence>
<reference evidence="4" key="2">
    <citation type="journal article" date="2001" name="Science">
        <title>The composite genome of the legume symbiont Sinorhizobium meliloti.</title>
        <authorList>
            <person name="Galibert F."/>
            <person name="Finan T.M."/>
            <person name="Long S.R."/>
            <person name="Puehler A."/>
            <person name="Abola P."/>
            <person name="Ampe F."/>
            <person name="Barloy-Hubler F."/>
            <person name="Barnett M.J."/>
            <person name="Becker A."/>
            <person name="Boistard P."/>
            <person name="Bothe G."/>
            <person name="Boutry M."/>
            <person name="Bowser L."/>
            <person name="Buhrmester J."/>
            <person name="Cadieu E."/>
            <person name="Capela D."/>
            <person name="Chain P."/>
            <person name="Cowie A."/>
            <person name="Davis R.W."/>
            <person name="Dreano S."/>
            <person name="Federspiel N.A."/>
            <person name="Fisher R.F."/>
            <person name="Gloux S."/>
            <person name="Godrie T."/>
            <person name="Goffeau A."/>
            <person name="Golding B."/>
            <person name="Gouzy J."/>
            <person name="Gurjal M."/>
            <person name="Hernandez-Lucas I."/>
            <person name="Hong A."/>
            <person name="Huizar L."/>
            <person name="Hyman R.W."/>
            <person name="Jones T."/>
            <person name="Kahn D."/>
            <person name="Kahn M.L."/>
            <person name="Kalman S."/>
            <person name="Keating D.H."/>
            <person name="Kiss E."/>
            <person name="Komp C."/>
            <person name="Lelaure V."/>
            <person name="Masuy D."/>
            <person name="Palm C."/>
            <person name="Peck M.C."/>
            <person name="Pohl T.M."/>
            <person name="Portetelle D."/>
            <person name="Purnelle B."/>
            <person name="Ramsperger U."/>
            <person name="Surzycki R."/>
            <person name="Thebault P."/>
            <person name="Vandenbol M."/>
            <person name="Vorhoelter F.J."/>
            <person name="Weidner S."/>
            <person name="Wells D.H."/>
            <person name="Wong K."/>
            <person name="Yeh K.-C."/>
            <person name="Batut J."/>
        </authorList>
    </citation>
    <scope>NUCLEOTIDE SEQUENCE [LARGE SCALE GENOMIC DNA]</scope>
    <source>
        <strain evidence="4">1021</strain>
        <plasmid evidence="4">Plasmid pSymB</plasmid>
    </source>
</reference>
<name>Q92UB6_RHIME</name>
<geneLocation type="plasmid" evidence="3 4">
    <name>pSymB</name>
</geneLocation>
<feature type="transmembrane region" description="Helical" evidence="2">
    <location>
        <begin position="279"/>
        <end position="297"/>
    </location>
</feature>
<keyword evidence="2" id="KW-0472">Membrane</keyword>
<dbReference type="eggNOG" id="COG3179">
    <property type="taxonomic scope" value="Bacteria"/>
</dbReference>
<keyword evidence="3" id="KW-0614">Plasmid</keyword>
<dbReference type="KEGG" id="sme:SM_b20922"/>
<accession>Q92UB6</accession>
<keyword evidence="2" id="KW-1133">Transmembrane helix</keyword>
<dbReference type="PATRIC" id="fig|266834.11.peg.6140"/>
<gene>
    <name evidence="3" type="ORF">SM_b20922</name>
</gene>
<dbReference type="PIR" id="D95994">
    <property type="entry name" value="D95994"/>
</dbReference>
<keyword evidence="3" id="KW-0378">Hydrolase</keyword>
<dbReference type="Gene3D" id="1.10.101.10">
    <property type="entry name" value="PGBD-like superfamily/PGBD"/>
    <property type="match status" value="1"/>
</dbReference>
<dbReference type="CAZy" id="GH19">
    <property type="family name" value="Glycoside Hydrolase Family 19"/>
</dbReference>
<feature type="region of interest" description="Disordered" evidence="1">
    <location>
        <begin position="19"/>
        <end position="43"/>
    </location>
</feature>
<dbReference type="GO" id="GO:0016787">
    <property type="term" value="F:hydrolase activity"/>
    <property type="evidence" value="ECO:0007669"/>
    <property type="project" value="UniProtKB-KW"/>
</dbReference>
<proteinExistence type="predicted"/>
<dbReference type="SUPFAM" id="SSF53955">
    <property type="entry name" value="Lysozyme-like"/>
    <property type="match status" value="1"/>
</dbReference>
<protein>
    <submittedName>
        <fullName evidence="3">Glycoside hydrolase</fullName>
    </submittedName>
</protein>
<dbReference type="AlphaFoldDB" id="Q92UB6"/>
<sequence length="350" mass="39077">MHESGDFRYDREIWGPTPAQQRYDTRTDLGNTPEKDGDGYLYRGRTGMQLTGKDNYRQFRNWCRAAGLDCPDFVKDPDAVNTDPWEGLVPLFYWDTRDLNRWADEGDAETITKKINGGKNGLSDRFDRLARISLVLLGYRADNVLQFQADQRLQVDGDVGPKTRAAMHTALVALTPGEAARPEVKAAPVTEEKPVPVPVTPPKPWRAVVEVERGDHAVCHRRRSFAAHRDRRHTVAEPLVDPCRLRRHRRLSLLAEERRSEGGGKAGRGDGVMFSTPRLIVAAAALAIVAAVVAWIYRQGGDDVRTSIERQNNEAGRTADDVRSRFDLCPPGMWDFGAGKCRRTAPGGGH</sequence>
<dbReference type="PANTHER" id="PTHR34408:SF2">
    <property type="entry name" value="CELL WALL-BINDING PROTEIN YWSB"/>
    <property type="match status" value="1"/>
</dbReference>
<dbReference type="InterPro" id="IPR052354">
    <property type="entry name" value="Cell_Wall_Dynamics_Protein"/>
</dbReference>
<dbReference type="PANTHER" id="PTHR34408">
    <property type="entry name" value="FAMILY PROTEIN, PUTATIVE-RELATED"/>
    <property type="match status" value="1"/>
</dbReference>
<organism evidence="3 4">
    <name type="scientific">Rhizobium meliloti (strain 1021)</name>
    <name type="common">Ensifer meliloti</name>
    <name type="synonym">Sinorhizobium meliloti</name>
    <dbReference type="NCBI Taxonomy" id="266834"/>
    <lineage>
        <taxon>Bacteria</taxon>
        <taxon>Pseudomonadati</taxon>
        <taxon>Pseudomonadota</taxon>
        <taxon>Alphaproteobacteria</taxon>
        <taxon>Hyphomicrobiales</taxon>
        <taxon>Rhizobiaceae</taxon>
        <taxon>Sinorhizobium/Ensifer group</taxon>
        <taxon>Sinorhizobium</taxon>
    </lineage>
</organism>
<dbReference type="EnsemblBacteria" id="CAC49620">
    <property type="protein sequence ID" value="CAC49620"/>
    <property type="gene ID" value="SM_b20922"/>
</dbReference>
<dbReference type="InterPro" id="IPR023346">
    <property type="entry name" value="Lysozyme-like_dom_sf"/>
</dbReference>
<dbReference type="HOGENOM" id="CLU_791963_0_0_5"/>
<keyword evidence="2" id="KW-0812">Transmembrane</keyword>
<dbReference type="EMBL" id="AL591985">
    <property type="protein sequence ID" value="CAC49620.1"/>
    <property type="molecule type" value="Genomic_DNA"/>
</dbReference>
<dbReference type="Proteomes" id="UP000001976">
    <property type="component" value="Plasmid pSymB"/>
</dbReference>
<dbReference type="OrthoDB" id="8282468at2"/>
<evidence type="ECO:0000313" key="3">
    <source>
        <dbReference type="EMBL" id="CAC49620.1"/>
    </source>
</evidence>
<feature type="compositionally biased region" description="Basic and acidic residues" evidence="1">
    <location>
        <begin position="23"/>
        <end position="38"/>
    </location>
</feature>
<keyword evidence="4" id="KW-1185">Reference proteome</keyword>
<dbReference type="Gene3D" id="1.10.530.10">
    <property type="match status" value="1"/>
</dbReference>
<evidence type="ECO:0000313" key="4">
    <source>
        <dbReference type="Proteomes" id="UP000001976"/>
    </source>
</evidence>
<evidence type="ECO:0000256" key="2">
    <source>
        <dbReference type="SAM" id="Phobius"/>
    </source>
</evidence>